<dbReference type="GO" id="GO:0003677">
    <property type="term" value="F:DNA binding"/>
    <property type="evidence" value="ECO:0007669"/>
    <property type="project" value="InterPro"/>
</dbReference>
<gene>
    <name evidence="1" type="primary">arsD</name>
    <name evidence="1" type="ORF">HP552_08425</name>
</gene>
<dbReference type="EMBL" id="JABMCB010000169">
    <property type="protein sequence ID" value="NUU75256.1"/>
    <property type="molecule type" value="Genomic_DNA"/>
</dbReference>
<dbReference type="GO" id="GO:0045892">
    <property type="term" value="P:negative regulation of DNA-templated transcription"/>
    <property type="evidence" value="ECO:0007669"/>
    <property type="project" value="InterPro"/>
</dbReference>
<reference evidence="1 2" key="1">
    <citation type="submission" date="2020-05" db="EMBL/GenBank/DDBJ databases">
        <title>Genome Sequencing of Type Strains.</title>
        <authorList>
            <person name="Lemaire J.F."/>
            <person name="Inderbitzin P."/>
            <person name="Gregorio O.A."/>
            <person name="Collins S.B."/>
            <person name="Wespe N."/>
            <person name="Knight-Connoni V."/>
        </authorList>
    </citation>
    <scope>NUCLEOTIDE SEQUENCE [LARGE SCALE GENOMIC DNA]</scope>
    <source>
        <strain evidence="1 2">LMG 21957</strain>
    </source>
</reference>
<protein>
    <submittedName>
        <fullName evidence="1">Arsenite efflux transporter metallochaperone ArsD</fullName>
    </submittedName>
</protein>
<dbReference type="Pfam" id="PF06953">
    <property type="entry name" value="ArsD"/>
    <property type="match status" value="1"/>
</dbReference>
<proteinExistence type="predicted"/>
<dbReference type="NCBIfam" id="NF033727">
    <property type="entry name" value="chaperon_ArsD"/>
    <property type="match status" value="1"/>
</dbReference>
<dbReference type="AlphaFoldDB" id="A0A7Y6BVK8"/>
<organism evidence="1 2">
    <name type="scientific">Paenibacillus xylanilyticus</name>
    <dbReference type="NCBI Taxonomy" id="248903"/>
    <lineage>
        <taxon>Bacteria</taxon>
        <taxon>Bacillati</taxon>
        <taxon>Bacillota</taxon>
        <taxon>Bacilli</taxon>
        <taxon>Bacillales</taxon>
        <taxon>Paenibacillaceae</taxon>
        <taxon>Paenibacillus</taxon>
    </lineage>
</organism>
<keyword evidence="2" id="KW-1185">Reference proteome</keyword>
<evidence type="ECO:0000313" key="2">
    <source>
        <dbReference type="Proteomes" id="UP000526125"/>
    </source>
</evidence>
<accession>A0A7Y6BVK8</accession>
<name>A0A7Y6BVK8_9BACL</name>
<sequence length="121" mass="13318">MKTMEIYDPAMCCSSGVCGPGVDPELIRVSAVVHNLQKKQFQVSRYNLSSEPDAFVSSPLVGQLLAEKGPQVLPIIIVDGQVVKESAYPSNDEFVQWTGLTEEELVAKPRIRLEVNTKSKL</sequence>
<dbReference type="InterPro" id="IPR010712">
    <property type="entry name" value="Arsenical-R_ArsD"/>
</dbReference>
<dbReference type="GO" id="GO:0046685">
    <property type="term" value="P:response to arsenic-containing substance"/>
    <property type="evidence" value="ECO:0007669"/>
    <property type="project" value="InterPro"/>
</dbReference>
<dbReference type="Gene3D" id="3.40.30.10">
    <property type="entry name" value="Glutaredoxin"/>
    <property type="match status" value="1"/>
</dbReference>
<comment type="caution">
    <text evidence="1">The sequence shown here is derived from an EMBL/GenBank/DDBJ whole genome shotgun (WGS) entry which is preliminary data.</text>
</comment>
<evidence type="ECO:0000313" key="1">
    <source>
        <dbReference type="EMBL" id="NUU75256.1"/>
    </source>
</evidence>
<dbReference type="RefSeq" id="WP_175395096.1">
    <property type="nucleotide sequence ID" value="NZ_JABMCB010000169.1"/>
</dbReference>
<dbReference type="Proteomes" id="UP000526125">
    <property type="component" value="Unassembled WGS sequence"/>
</dbReference>